<keyword evidence="25" id="KW-1185">Reference proteome</keyword>
<comment type="subcellular location">
    <subcellularLocation>
        <location evidence="1">Cell membrane</location>
        <topology evidence="1">Single-pass type I membrane protein</topology>
    </subcellularLocation>
</comment>
<dbReference type="EC" id="2.7.11.1" evidence="18"/>
<dbReference type="OrthoDB" id="785331at2759"/>
<evidence type="ECO:0000256" key="17">
    <source>
        <dbReference type="ARBA" id="ARBA00048679"/>
    </source>
</evidence>
<dbReference type="InterPro" id="IPR011009">
    <property type="entry name" value="Kinase-like_dom_sf"/>
</dbReference>
<dbReference type="Pfam" id="PF00954">
    <property type="entry name" value="S_locus_glycop"/>
    <property type="match status" value="1"/>
</dbReference>
<evidence type="ECO:0000256" key="10">
    <source>
        <dbReference type="ARBA" id="ARBA00022840"/>
    </source>
</evidence>
<feature type="domain" description="Protein kinase" evidence="21">
    <location>
        <begin position="506"/>
        <end position="783"/>
    </location>
</feature>
<feature type="domain" description="Bulb-type lectin" evidence="22">
    <location>
        <begin position="23"/>
        <end position="149"/>
    </location>
</feature>
<evidence type="ECO:0000256" key="19">
    <source>
        <dbReference type="SAM" id="Phobius"/>
    </source>
</evidence>
<dbReference type="GO" id="GO:0004674">
    <property type="term" value="F:protein serine/threonine kinase activity"/>
    <property type="evidence" value="ECO:0007669"/>
    <property type="project" value="UniProtKB-KW"/>
</dbReference>
<dbReference type="InterPro" id="IPR024171">
    <property type="entry name" value="SRK-like_kinase"/>
</dbReference>
<evidence type="ECO:0000256" key="12">
    <source>
        <dbReference type="ARBA" id="ARBA00023136"/>
    </source>
</evidence>
<evidence type="ECO:0000256" key="11">
    <source>
        <dbReference type="ARBA" id="ARBA00022989"/>
    </source>
</evidence>
<dbReference type="Gramene" id="OE9A062859T1">
    <property type="protein sequence ID" value="OE9A062859C1"/>
    <property type="gene ID" value="OE9A062859"/>
</dbReference>
<dbReference type="PANTHER" id="PTHR27002:SF1097">
    <property type="entry name" value="RECEPTOR-LIKE SERINE_THREONINE-PROTEIN KINASE"/>
    <property type="match status" value="1"/>
</dbReference>
<evidence type="ECO:0000256" key="18">
    <source>
        <dbReference type="PIRNR" id="PIRNR000641"/>
    </source>
</evidence>
<dbReference type="InterPro" id="IPR036426">
    <property type="entry name" value="Bulb-type_lectin_dom_sf"/>
</dbReference>
<keyword evidence="7" id="KW-0430">Lectin</keyword>
<evidence type="ECO:0000256" key="16">
    <source>
        <dbReference type="ARBA" id="ARBA00047899"/>
    </source>
</evidence>
<dbReference type="Gene3D" id="2.90.10.10">
    <property type="entry name" value="Bulb-type lectin domain"/>
    <property type="match status" value="1"/>
</dbReference>
<comment type="caution">
    <text evidence="24">The sequence shown here is derived from an EMBL/GenBank/DDBJ whole genome shotgun (WGS) entry which is preliminary data.</text>
</comment>
<dbReference type="Gene3D" id="1.10.510.10">
    <property type="entry name" value="Transferase(Phosphotransferase) domain 1"/>
    <property type="match status" value="1"/>
</dbReference>
<sequence>MAAVFWLLIICSVYVSDNGIECSETLTPYQVFKNGQTLVSANQRFVLGFFNVSSKMDHNHRMWYLGIWYKEIKPLTVVWVGNRMKSLRGSRIRLVLNSVGDLLLRDDGRTVVWVCKVAQPASRPELVLLDSGNLVIKDGDNLSDGEFVWQSFEFPTDTLLPGMKLGWDLKAGLQHVMTSWRSYEDPSNGGFVFSLKSPQSPQLLLEKNDVAVSRWGPWDGHRFSGTDAITDNPVFKSVYQFSSDEVYFTYEMLDDSILLRLVVNPMGTIQFLKWKNNAQAWVPLVTVNKDICDRFGSCGPYGICYAEDPGCRCLKGFVAKSPNDWCGMDCGDGCRRRYALNCSNGDGFVKYERQKLPDNFTVWKNLSPQECEDNCLKECFCMAYTNINIYGNGSECVVWLGDLLDIRYSIHGGDEIYVRMAHGELESIAYAKRKKEATMIASILISAILGLTVWCVVGLYIFNFRVRKRQAQLENMIYIEPAGAGEDDQDVTLFNISAISAATNNFSPDNQIGQGGFGPVYQGQFPDGQNIAVKRLSQNSYQGIQEFKNEVTLIAQLQHRNLVKLLGCCIQGEERMLIYEYMPNKSVDQFIFDEARKILLPWEKRFGILKGVAKGLNYLHYESIVRIIHRDLKASNVLLDNEMNPKISDFGLARIFENEREETTRRVIGTHGYMSPEYVMDGHYSMKSDVYSFGVLAIEIISGQKNWGFHHPDHEHNLLGHAWALWNEGRALELMDPVLEKSSDETKISRCIQVGLLCVQHRAEGRPTMSEVVSMLQDEHGTLAEPGEPGFFRVRSFGWTVPASWDLNDSVNGLTVTTLTGRL</sequence>
<evidence type="ECO:0000256" key="9">
    <source>
        <dbReference type="ARBA" id="ARBA00022777"/>
    </source>
</evidence>
<dbReference type="CDD" id="cd14066">
    <property type="entry name" value="STKc_IRAK"/>
    <property type="match status" value="1"/>
</dbReference>
<evidence type="ECO:0000256" key="14">
    <source>
        <dbReference type="ARBA" id="ARBA00023170"/>
    </source>
</evidence>
<evidence type="ECO:0000256" key="7">
    <source>
        <dbReference type="ARBA" id="ARBA00022734"/>
    </source>
</evidence>
<feature type="signal peptide" evidence="20">
    <location>
        <begin position="1"/>
        <end position="19"/>
    </location>
</feature>
<dbReference type="PROSITE" id="PS00108">
    <property type="entry name" value="PROTEIN_KINASE_ST"/>
    <property type="match status" value="1"/>
</dbReference>
<keyword evidence="2" id="KW-1003">Cell membrane</keyword>
<evidence type="ECO:0000259" key="21">
    <source>
        <dbReference type="PROSITE" id="PS50011"/>
    </source>
</evidence>
<keyword evidence="12 19" id="KW-0472">Membrane</keyword>
<dbReference type="PIRSF" id="PIRSF000641">
    <property type="entry name" value="SRK"/>
    <property type="match status" value="1"/>
</dbReference>
<dbReference type="SUPFAM" id="SSF56112">
    <property type="entry name" value="Protein kinase-like (PK-like)"/>
    <property type="match status" value="1"/>
</dbReference>
<dbReference type="InterPro" id="IPR000858">
    <property type="entry name" value="S_locus_glycoprot_dom"/>
</dbReference>
<keyword evidence="11 19" id="KW-1133">Transmembrane helix</keyword>
<keyword evidence="3 18" id="KW-0723">Serine/threonine-protein kinase</keyword>
<dbReference type="PROSITE" id="PS50948">
    <property type="entry name" value="PAN"/>
    <property type="match status" value="1"/>
</dbReference>
<dbReference type="Pfam" id="PF01453">
    <property type="entry name" value="B_lectin"/>
    <property type="match status" value="1"/>
</dbReference>
<keyword evidence="15" id="KW-0325">Glycoprotein</keyword>
<evidence type="ECO:0000259" key="23">
    <source>
        <dbReference type="PROSITE" id="PS50948"/>
    </source>
</evidence>
<evidence type="ECO:0000313" key="24">
    <source>
        <dbReference type="EMBL" id="CAA2959950.1"/>
    </source>
</evidence>
<keyword evidence="6 20" id="KW-0732">Signal</keyword>
<evidence type="ECO:0000256" key="1">
    <source>
        <dbReference type="ARBA" id="ARBA00004251"/>
    </source>
</evidence>
<dbReference type="SUPFAM" id="SSF51110">
    <property type="entry name" value="alpha-D-mannose-specific plant lectins"/>
    <property type="match status" value="1"/>
</dbReference>
<dbReference type="Pfam" id="PF08276">
    <property type="entry name" value="PAN_2"/>
    <property type="match status" value="1"/>
</dbReference>
<keyword evidence="14" id="KW-0675">Receptor</keyword>
<evidence type="ECO:0000259" key="22">
    <source>
        <dbReference type="PROSITE" id="PS50927"/>
    </source>
</evidence>
<dbReference type="SMART" id="SM00220">
    <property type="entry name" value="S_TKc"/>
    <property type="match status" value="1"/>
</dbReference>
<dbReference type="GO" id="GO:0005524">
    <property type="term" value="F:ATP binding"/>
    <property type="evidence" value="ECO:0007669"/>
    <property type="project" value="UniProtKB-KW"/>
</dbReference>
<dbReference type="CDD" id="cd00028">
    <property type="entry name" value="B_lectin"/>
    <property type="match status" value="1"/>
</dbReference>
<evidence type="ECO:0000313" key="25">
    <source>
        <dbReference type="Proteomes" id="UP000594638"/>
    </source>
</evidence>
<evidence type="ECO:0000256" key="3">
    <source>
        <dbReference type="ARBA" id="ARBA00022527"/>
    </source>
</evidence>
<keyword evidence="8 18" id="KW-0547">Nucleotide-binding</keyword>
<feature type="chain" id="PRO_5035924739" description="Receptor-like serine/threonine-protein kinase" evidence="20">
    <location>
        <begin position="20"/>
        <end position="823"/>
    </location>
</feature>
<evidence type="ECO:0000256" key="8">
    <source>
        <dbReference type="ARBA" id="ARBA00022741"/>
    </source>
</evidence>
<keyword evidence="13" id="KW-1015">Disulfide bond</keyword>
<organism evidence="24 25">
    <name type="scientific">Olea europaea subsp. europaea</name>
    <dbReference type="NCBI Taxonomy" id="158383"/>
    <lineage>
        <taxon>Eukaryota</taxon>
        <taxon>Viridiplantae</taxon>
        <taxon>Streptophyta</taxon>
        <taxon>Embryophyta</taxon>
        <taxon>Tracheophyta</taxon>
        <taxon>Spermatophyta</taxon>
        <taxon>Magnoliopsida</taxon>
        <taxon>eudicotyledons</taxon>
        <taxon>Gunneridae</taxon>
        <taxon>Pentapetalae</taxon>
        <taxon>asterids</taxon>
        <taxon>lamiids</taxon>
        <taxon>Lamiales</taxon>
        <taxon>Oleaceae</taxon>
        <taxon>Oleeae</taxon>
        <taxon>Olea</taxon>
    </lineage>
</organism>
<evidence type="ECO:0000256" key="20">
    <source>
        <dbReference type="SAM" id="SignalP"/>
    </source>
</evidence>
<feature type="domain" description="Apple" evidence="23">
    <location>
        <begin position="342"/>
        <end position="421"/>
    </location>
</feature>
<keyword evidence="5 19" id="KW-0812">Transmembrane</keyword>
<proteinExistence type="inferred from homology"/>
<dbReference type="InterPro" id="IPR000719">
    <property type="entry name" value="Prot_kinase_dom"/>
</dbReference>
<reference evidence="24 25" key="1">
    <citation type="submission" date="2019-12" db="EMBL/GenBank/DDBJ databases">
        <authorList>
            <person name="Alioto T."/>
            <person name="Alioto T."/>
            <person name="Gomez Garrido J."/>
        </authorList>
    </citation>
    <scope>NUCLEOTIDE SEQUENCE [LARGE SCALE GENOMIC DNA]</scope>
</reference>
<dbReference type="CDD" id="cd01098">
    <property type="entry name" value="PAN_AP_plant"/>
    <property type="match status" value="1"/>
</dbReference>
<evidence type="ECO:0000256" key="5">
    <source>
        <dbReference type="ARBA" id="ARBA00022692"/>
    </source>
</evidence>
<evidence type="ECO:0000256" key="6">
    <source>
        <dbReference type="ARBA" id="ARBA00022729"/>
    </source>
</evidence>
<accession>A0A8S0Q164</accession>
<protein>
    <recommendedName>
        <fullName evidence="18">Receptor-like serine/threonine-protein kinase</fullName>
        <ecNumber evidence="18">2.7.11.1</ecNumber>
    </recommendedName>
</protein>
<dbReference type="SMART" id="SM00108">
    <property type="entry name" value="B_lectin"/>
    <property type="match status" value="1"/>
</dbReference>
<dbReference type="GO" id="GO:0005886">
    <property type="term" value="C:plasma membrane"/>
    <property type="evidence" value="ECO:0007669"/>
    <property type="project" value="UniProtKB-SubCell"/>
</dbReference>
<name>A0A8S0Q164_OLEEU</name>
<dbReference type="Pfam" id="PF07714">
    <property type="entry name" value="PK_Tyr_Ser-Thr"/>
    <property type="match status" value="1"/>
</dbReference>
<dbReference type="InterPro" id="IPR001480">
    <property type="entry name" value="Bulb-type_lectin_dom"/>
</dbReference>
<dbReference type="FunFam" id="1.10.510.10:FF:000060">
    <property type="entry name" value="G-type lectin S-receptor-like serine/threonine-protein kinase"/>
    <property type="match status" value="1"/>
</dbReference>
<evidence type="ECO:0000256" key="4">
    <source>
        <dbReference type="ARBA" id="ARBA00022679"/>
    </source>
</evidence>
<dbReference type="InterPro" id="IPR003609">
    <property type="entry name" value="Pan_app"/>
</dbReference>
<dbReference type="EMBL" id="CACTIH010000357">
    <property type="protein sequence ID" value="CAA2959950.1"/>
    <property type="molecule type" value="Genomic_DNA"/>
</dbReference>
<comment type="similarity">
    <text evidence="18">Belongs to the protein kinase superfamily. Ser/Thr protein kinase family.</text>
</comment>
<evidence type="ECO:0000256" key="15">
    <source>
        <dbReference type="ARBA" id="ARBA00023180"/>
    </source>
</evidence>
<dbReference type="PROSITE" id="PS50927">
    <property type="entry name" value="BULB_LECTIN"/>
    <property type="match status" value="1"/>
</dbReference>
<dbReference type="Proteomes" id="UP000594638">
    <property type="component" value="Unassembled WGS sequence"/>
</dbReference>
<keyword evidence="9 18" id="KW-0418">Kinase</keyword>
<dbReference type="PROSITE" id="PS50011">
    <property type="entry name" value="PROTEIN_KINASE_DOM"/>
    <property type="match status" value="1"/>
</dbReference>
<dbReference type="InterPro" id="IPR001245">
    <property type="entry name" value="Ser-Thr/Tyr_kinase_cat_dom"/>
</dbReference>
<evidence type="ECO:0000256" key="2">
    <source>
        <dbReference type="ARBA" id="ARBA00022475"/>
    </source>
</evidence>
<evidence type="ECO:0000256" key="13">
    <source>
        <dbReference type="ARBA" id="ARBA00023157"/>
    </source>
</evidence>
<dbReference type="AlphaFoldDB" id="A0A8S0Q164"/>
<comment type="catalytic activity">
    <reaction evidence="17 18">
        <text>L-seryl-[protein] + ATP = O-phospho-L-seryl-[protein] + ADP + H(+)</text>
        <dbReference type="Rhea" id="RHEA:17989"/>
        <dbReference type="Rhea" id="RHEA-COMP:9863"/>
        <dbReference type="Rhea" id="RHEA-COMP:11604"/>
        <dbReference type="ChEBI" id="CHEBI:15378"/>
        <dbReference type="ChEBI" id="CHEBI:29999"/>
        <dbReference type="ChEBI" id="CHEBI:30616"/>
        <dbReference type="ChEBI" id="CHEBI:83421"/>
        <dbReference type="ChEBI" id="CHEBI:456216"/>
        <dbReference type="EC" id="2.7.11.1"/>
    </reaction>
</comment>
<dbReference type="GO" id="GO:0030246">
    <property type="term" value="F:carbohydrate binding"/>
    <property type="evidence" value="ECO:0007669"/>
    <property type="project" value="UniProtKB-KW"/>
</dbReference>
<gene>
    <name evidence="24" type="ORF">OLEA9_A062859</name>
</gene>
<keyword evidence="4 18" id="KW-0808">Transferase</keyword>
<dbReference type="SMART" id="SM00473">
    <property type="entry name" value="PAN_AP"/>
    <property type="match status" value="1"/>
</dbReference>
<dbReference type="PANTHER" id="PTHR27002">
    <property type="entry name" value="RECEPTOR-LIKE SERINE/THREONINE-PROTEIN KINASE SD1-8"/>
    <property type="match status" value="1"/>
</dbReference>
<keyword evidence="10 18" id="KW-0067">ATP-binding</keyword>
<dbReference type="InterPro" id="IPR008271">
    <property type="entry name" value="Ser/Thr_kinase_AS"/>
</dbReference>
<dbReference type="Gene3D" id="3.30.200.20">
    <property type="entry name" value="Phosphorylase Kinase, domain 1"/>
    <property type="match status" value="1"/>
</dbReference>
<dbReference type="FunFam" id="3.30.200.20:FF:000330">
    <property type="entry name" value="G-type lectin S-receptor-like serine/threonine-protein kinase At4g03230"/>
    <property type="match status" value="1"/>
</dbReference>
<comment type="catalytic activity">
    <reaction evidence="16 18">
        <text>L-threonyl-[protein] + ATP = O-phospho-L-threonyl-[protein] + ADP + H(+)</text>
        <dbReference type="Rhea" id="RHEA:46608"/>
        <dbReference type="Rhea" id="RHEA-COMP:11060"/>
        <dbReference type="Rhea" id="RHEA-COMP:11605"/>
        <dbReference type="ChEBI" id="CHEBI:15378"/>
        <dbReference type="ChEBI" id="CHEBI:30013"/>
        <dbReference type="ChEBI" id="CHEBI:30616"/>
        <dbReference type="ChEBI" id="CHEBI:61977"/>
        <dbReference type="ChEBI" id="CHEBI:456216"/>
        <dbReference type="EC" id="2.7.11.1"/>
    </reaction>
</comment>
<dbReference type="GO" id="GO:0048544">
    <property type="term" value="P:recognition of pollen"/>
    <property type="evidence" value="ECO:0007669"/>
    <property type="project" value="InterPro"/>
</dbReference>
<feature type="transmembrane region" description="Helical" evidence="19">
    <location>
        <begin position="439"/>
        <end position="462"/>
    </location>
</feature>